<comment type="caution">
    <text evidence="2">The sequence shown here is derived from an EMBL/GenBank/DDBJ whole genome shotgun (WGS) entry which is preliminary data.</text>
</comment>
<protein>
    <submittedName>
        <fullName evidence="2">Uncharacterized protein</fullName>
    </submittedName>
</protein>
<organism evidence="2 3">
    <name type="scientific">Cherax quadricarinatus</name>
    <name type="common">Australian red claw crayfish</name>
    <dbReference type="NCBI Taxonomy" id="27406"/>
    <lineage>
        <taxon>Eukaryota</taxon>
        <taxon>Metazoa</taxon>
        <taxon>Ecdysozoa</taxon>
        <taxon>Arthropoda</taxon>
        <taxon>Crustacea</taxon>
        <taxon>Multicrustacea</taxon>
        <taxon>Malacostraca</taxon>
        <taxon>Eumalacostraca</taxon>
        <taxon>Eucarida</taxon>
        <taxon>Decapoda</taxon>
        <taxon>Pleocyemata</taxon>
        <taxon>Astacidea</taxon>
        <taxon>Parastacoidea</taxon>
        <taxon>Parastacidae</taxon>
        <taxon>Cherax</taxon>
    </lineage>
</organism>
<gene>
    <name evidence="2" type="ORF">OTU49_012960</name>
</gene>
<accession>A0AAW0VVK5</accession>
<dbReference type="PANTHER" id="PTHR38001">
    <property type="entry name" value="PROTEIN CEBPZOS"/>
    <property type="match status" value="1"/>
</dbReference>
<dbReference type="EMBL" id="JARKIK010000132">
    <property type="protein sequence ID" value="KAK8721034.1"/>
    <property type="molecule type" value="Genomic_DNA"/>
</dbReference>
<dbReference type="EMBL" id="JARKIK010000132">
    <property type="protein sequence ID" value="KAK8721033.1"/>
    <property type="molecule type" value="Genomic_DNA"/>
</dbReference>
<name>A0AAW0VVK5_CHEQU</name>
<keyword evidence="3" id="KW-1185">Reference proteome</keyword>
<dbReference type="EMBL" id="JARKIK010000132">
    <property type="protein sequence ID" value="KAK8721038.1"/>
    <property type="molecule type" value="Genomic_DNA"/>
</dbReference>
<evidence type="ECO:0000313" key="2">
    <source>
        <dbReference type="EMBL" id="KAK8721038.1"/>
    </source>
</evidence>
<evidence type="ECO:0000256" key="1">
    <source>
        <dbReference type="SAM" id="Phobius"/>
    </source>
</evidence>
<dbReference type="Proteomes" id="UP001445076">
    <property type="component" value="Unassembled WGS sequence"/>
</dbReference>
<proteinExistence type="predicted"/>
<sequence length="116" mass="13643">GSVLVSHLLSFTHGHVIMKKYPRSQLFSFIKKSAAVLFALEVGAFGGLYYVYNRMNTDRDFRYYMSNNYSFGLEVFYSVGEYLNKQDKTREFDQHIWSKQFPVSDSKREESLVKQE</sequence>
<reference evidence="2 3" key="1">
    <citation type="journal article" date="2024" name="BMC Genomics">
        <title>Genome assembly of redclaw crayfish (Cherax quadricarinatus) provides insights into its immune adaptation and hypoxia tolerance.</title>
        <authorList>
            <person name="Liu Z."/>
            <person name="Zheng J."/>
            <person name="Li H."/>
            <person name="Fang K."/>
            <person name="Wang S."/>
            <person name="He J."/>
            <person name="Zhou D."/>
            <person name="Weng S."/>
            <person name="Chi M."/>
            <person name="Gu Z."/>
            <person name="He J."/>
            <person name="Li F."/>
            <person name="Wang M."/>
        </authorList>
    </citation>
    <scope>NUCLEOTIDE SEQUENCE [LARGE SCALE GENOMIC DNA]</scope>
    <source>
        <strain evidence="2">ZL_2023a</strain>
    </source>
</reference>
<reference evidence="2" key="2">
    <citation type="submission" date="2024-01" db="EMBL/GenBank/DDBJ databases">
        <authorList>
            <person name="He J."/>
            <person name="Wang M."/>
            <person name="Zheng J."/>
            <person name="Liu Z."/>
        </authorList>
    </citation>
    <scope>NUCLEOTIDE SEQUENCE</scope>
    <source>
        <strain evidence="2">ZL_2023a</strain>
        <tissue evidence="2">Muscle</tissue>
    </source>
</reference>
<dbReference type="EMBL" id="JARKIK010000132">
    <property type="protein sequence ID" value="KAK8721036.1"/>
    <property type="molecule type" value="Genomic_DNA"/>
</dbReference>
<feature type="transmembrane region" description="Helical" evidence="1">
    <location>
        <begin position="34"/>
        <end position="52"/>
    </location>
</feature>
<feature type="non-terminal residue" evidence="2">
    <location>
        <position position="1"/>
    </location>
</feature>
<dbReference type="AlphaFoldDB" id="A0AAW0VVK5"/>
<dbReference type="PANTHER" id="PTHR38001:SF1">
    <property type="entry name" value="PROTEIN CEBPZOS"/>
    <property type="match status" value="1"/>
</dbReference>
<keyword evidence="1" id="KW-1133">Transmembrane helix</keyword>
<evidence type="ECO:0000313" key="3">
    <source>
        <dbReference type="Proteomes" id="UP001445076"/>
    </source>
</evidence>
<dbReference type="InterPro" id="IPR037764">
    <property type="entry name" value="CEBPZOS"/>
</dbReference>
<keyword evidence="1" id="KW-0472">Membrane</keyword>
<keyword evidence="1" id="KW-0812">Transmembrane</keyword>